<dbReference type="RefSeq" id="WP_099341219.1">
    <property type="nucleotide sequence ID" value="NZ_CP032098.1"/>
</dbReference>
<keyword evidence="3 5" id="KW-1133">Transmembrane helix</keyword>
<dbReference type="InterPro" id="IPR032808">
    <property type="entry name" value="DoxX"/>
</dbReference>
<reference evidence="7 8" key="1">
    <citation type="submission" date="2017-09" db="EMBL/GenBank/DDBJ databases">
        <title>Arcobacter canalis sp. nov., a new species isolated from a water canal contaminated with urban sewage.</title>
        <authorList>
            <person name="Perez-Cataluna A."/>
            <person name="Salas-Masso N."/>
            <person name="Figueras M.J."/>
        </authorList>
    </citation>
    <scope>NUCLEOTIDE SEQUENCE [LARGE SCALE GENOMIC DNA]</scope>
    <source>
        <strain evidence="7 8">F98-3</strain>
    </source>
</reference>
<evidence type="ECO:0000256" key="4">
    <source>
        <dbReference type="ARBA" id="ARBA00023136"/>
    </source>
</evidence>
<dbReference type="AlphaFoldDB" id="A0A2G1DLL8"/>
<evidence type="ECO:0000256" key="5">
    <source>
        <dbReference type="SAM" id="Phobius"/>
    </source>
</evidence>
<feature type="transmembrane region" description="Helical" evidence="5">
    <location>
        <begin position="6"/>
        <end position="25"/>
    </location>
</feature>
<dbReference type="GO" id="GO:0016020">
    <property type="term" value="C:membrane"/>
    <property type="evidence" value="ECO:0007669"/>
    <property type="project" value="UniProtKB-SubCell"/>
</dbReference>
<protein>
    <submittedName>
        <fullName evidence="7">Doxx family protein</fullName>
    </submittedName>
    <submittedName>
        <fullName evidence="6">Membrane protein</fullName>
    </submittedName>
</protein>
<sequence length="141" mass="16123">MQRILLLGRISLGIIFIWYGILKFFPQLSPAEALATHTINILFMNLIPASLSIKLLAFWEVFVGVGLVFGIYLRVALILFFVHMSFTFTPLFILPELSFTKAPYAFTLVGQYIVKNVVFILMGILIYKDRFCTQCCEQTTK</sequence>
<evidence type="ECO:0000313" key="6">
    <source>
        <dbReference type="EMBL" id="AXX92174.1"/>
    </source>
</evidence>
<name>A0A2G1DLL8_9BACT</name>
<keyword evidence="8" id="KW-1185">Reference proteome</keyword>
<feature type="transmembrane region" description="Helical" evidence="5">
    <location>
        <begin position="37"/>
        <end position="59"/>
    </location>
</feature>
<evidence type="ECO:0000256" key="1">
    <source>
        <dbReference type="ARBA" id="ARBA00004141"/>
    </source>
</evidence>
<dbReference type="Proteomes" id="UP000262712">
    <property type="component" value="Chromosome"/>
</dbReference>
<accession>A0A2G1DLL8</accession>
<dbReference type="Proteomes" id="UP000221222">
    <property type="component" value="Unassembled WGS sequence"/>
</dbReference>
<gene>
    <name evidence="6" type="ORF">AMOL_1192</name>
    <name evidence="7" type="ORF">CPU12_01085</name>
</gene>
<proteinExistence type="predicted"/>
<evidence type="ECO:0000313" key="8">
    <source>
        <dbReference type="Proteomes" id="UP000221222"/>
    </source>
</evidence>
<evidence type="ECO:0000313" key="9">
    <source>
        <dbReference type="Proteomes" id="UP000262712"/>
    </source>
</evidence>
<reference evidence="6 9" key="2">
    <citation type="submission" date="2018-08" db="EMBL/GenBank/DDBJ databases">
        <title>Complete genome of the Arcobacter molluscorum type strain LMG 25693.</title>
        <authorList>
            <person name="Miller W.G."/>
            <person name="Yee E."/>
            <person name="Bono J.L."/>
        </authorList>
    </citation>
    <scope>NUCLEOTIDE SEQUENCE [LARGE SCALE GENOMIC DNA]</scope>
    <source>
        <strain evidence="6 9">CECT 7696</strain>
    </source>
</reference>
<feature type="transmembrane region" description="Helical" evidence="5">
    <location>
        <begin position="106"/>
        <end position="127"/>
    </location>
</feature>
<evidence type="ECO:0000313" key="7">
    <source>
        <dbReference type="EMBL" id="PHO19403.1"/>
    </source>
</evidence>
<comment type="subcellular location">
    <subcellularLocation>
        <location evidence="1">Membrane</location>
        <topology evidence="1">Multi-pass membrane protein</topology>
    </subcellularLocation>
</comment>
<dbReference type="KEGG" id="amol:AMOL_1192"/>
<keyword evidence="2 5" id="KW-0812">Transmembrane</keyword>
<feature type="transmembrane region" description="Helical" evidence="5">
    <location>
        <begin position="71"/>
        <end position="94"/>
    </location>
</feature>
<dbReference type="EMBL" id="CP032098">
    <property type="protein sequence ID" value="AXX92174.1"/>
    <property type="molecule type" value="Genomic_DNA"/>
</dbReference>
<evidence type="ECO:0000256" key="2">
    <source>
        <dbReference type="ARBA" id="ARBA00022692"/>
    </source>
</evidence>
<dbReference type="Pfam" id="PF07681">
    <property type="entry name" value="DoxX"/>
    <property type="match status" value="1"/>
</dbReference>
<dbReference type="EMBL" id="NXFY01000001">
    <property type="protein sequence ID" value="PHO19403.1"/>
    <property type="molecule type" value="Genomic_DNA"/>
</dbReference>
<evidence type="ECO:0000256" key="3">
    <source>
        <dbReference type="ARBA" id="ARBA00022989"/>
    </source>
</evidence>
<organism evidence="7 8">
    <name type="scientific">Malaciobacter molluscorum LMG 25693</name>
    <dbReference type="NCBI Taxonomy" id="870501"/>
    <lineage>
        <taxon>Bacteria</taxon>
        <taxon>Pseudomonadati</taxon>
        <taxon>Campylobacterota</taxon>
        <taxon>Epsilonproteobacteria</taxon>
        <taxon>Campylobacterales</taxon>
        <taxon>Arcobacteraceae</taxon>
        <taxon>Malaciobacter</taxon>
    </lineage>
</organism>
<keyword evidence="4 5" id="KW-0472">Membrane</keyword>